<evidence type="ECO:0008006" key="4">
    <source>
        <dbReference type="Google" id="ProtNLM"/>
    </source>
</evidence>
<feature type="chain" id="PRO_5017765545" description="Sodium:sulfate symporter-like transmembrane protein" evidence="1">
    <location>
        <begin position="18"/>
        <end position="42"/>
    </location>
</feature>
<keyword evidence="3" id="KW-1185">Reference proteome</keyword>
<protein>
    <recommendedName>
        <fullName evidence="4">Sodium:sulfate symporter-like transmembrane protein</fullName>
    </recommendedName>
</protein>
<sequence length="42" mass="4498">MIATGFLSMWVSNTATAVMMPIATPPNVIVFASGQLRITDMI</sequence>
<evidence type="ECO:0000256" key="1">
    <source>
        <dbReference type="SAM" id="SignalP"/>
    </source>
</evidence>
<proteinExistence type="predicted"/>
<dbReference type="AlphaFoldDB" id="A0A3D9E075"/>
<feature type="signal peptide" evidence="1">
    <location>
        <begin position="1"/>
        <end position="17"/>
    </location>
</feature>
<organism evidence="2 3">
    <name type="scientific">Kushneria indalinina DSM 14324</name>
    <dbReference type="NCBI Taxonomy" id="1122140"/>
    <lineage>
        <taxon>Bacteria</taxon>
        <taxon>Pseudomonadati</taxon>
        <taxon>Pseudomonadota</taxon>
        <taxon>Gammaproteobacteria</taxon>
        <taxon>Oceanospirillales</taxon>
        <taxon>Halomonadaceae</taxon>
        <taxon>Kushneria</taxon>
    </lineage>
</organism>
<dbReference type="Proteomes" id="UP000256334">
    <property type="component" value="Unassembled WGS sequence"/>
</dbReference>
<keyword evidence="1" id="KW-0732">Signal</keyword>
<dbReference type="RefSeq" id="WP_281271599.1">
    <property type="nucleotide sequence ID" value="NZ_QRDJ01000006.1"/>
</dbReference>
<gene>
    <name evidence="2" type="ORF">C8D72_0987</name>
</gene>
<evidence type="ECO:0000313" key="2">
    <source>
        <dbReference type="EMBL" id="REC96305.1"/>
    </source>
</evidence>
<comment type="caution">
    <text evidence="2">The sequence shown here is derived from an EMBL/GenBank/DDBJ whole genome shotgun (WGS) entry which is preliminary data.</text>
</comment>
<accession>A0A3D9E075</accession>
<evidence type="ECO:0000313" key="3">
    <source>
        <dbReference type="Proteomes" id="UP000256334"/>
    </source>
</evidence>
<reference evidence="2 3" key="1">
    <citation type="submission" date="2018-07" db="EMBL/GenBank/DDBJ databases">
        <title>Genomic Encyclopedia of Type Strains, Phase IV (KMG-IV): sequencing the most valuable type-strain genomes for metagenomic binning, comparative biology and taxonomic classification.</title>
        <authorList>
            <person name="Goeker M."/>
        </authorList>
    </citation>
    <scope>NUCLEOTIDE SEQUENCE [LARGE SCALE GENOMIC DNA]</scope>
    <source>
        <strain evidence="2 3">DSM 14324</strain>
    </source>
</reference>
<dbReference type="EMBL" id="QRDJ01000006">
    <property type="protein sequence ID" value="REC96305.1"/>
    <property type="molecule type" value="Genomic_DNA"/>
</dbReference>
<name>A0A3D9E075_9GAMM</name>